<reference evidence="2 3" key="1">
    <citation type="submission" date="2019-11" db="EMBL/GenBank/DDBJ databases">
        <authorList>
            <person name="Jiang L.-Q."/>
        </authorList>
    </citation>
    <scope>NUCLEOTIDE SEQUENCE [LARGE SCALE GENOMIC DNA]</scope>
    <source>
        <strain evidence="2 3">YIM 132087</strain>
    </source>
</reference>
<organism evidence="2 3">
    <name type="scientific">Nakamurella alba</name>
    <dbReference type="NCBI Taxonomy" id="2665158"/>
    <lineage>
        <taxon>Bacteria</taxon>
        <taxon>Bacillati</taxon>
        <taxon>Actinomycetota</taxon>
        <taxon>Actinomycetes</taxon>
        <taxon>Nakamurellales</taxon>
        <taxon>Nakamurellaceae</taxon>
        <taxon>Nakamurella</taxon>
    </lineage>
</organism>
<dbReference type="Proteomes" id="UP000460221">
    <property type="component" value="Unassembled WGS sequence"/>
</dbReference>
<dbReference type="Pfam" id="PF13452">
    <property type="entry name" value="FAS1_DH_region"/>
    <property type="match status" value="1"/>
</dbReference>
<dbReference type="RefSeq" id="WP_154766532.1">
    <property type="nucleotide sequence ID" value="NZ_WLYK01000001.1"/>
</dbReference>
<protein>
    <submittedName>
        <fullName evidence="2">Acyl dehydratase</fullName>
    </submittedName>
</protein>
<evidence type="ECO:0000259" key="1">
    <source>
        <dbReference type="Pfam" id="PF13452"/>
    </source>
</evidence>
<dbReference type="InterPro" id="IPR039569">
    <property type="entry name" value="FAS1-like_DH_region"/>
</dbReference>
<evidence type="ECO:0000313" key="2">
    <source>
        <dbReference type="EMBL" id="MTD12468.1"/>
    </source>
</evidence>
<name>A0A7K1FEE2_9ACTN</name>
<gene>
    <name evidence="2" type="ORF">GIS00_00735</name>
</gene>
<dbReference type="EMBL" id="WLYK01000001">
    <property type="protein sequence ID" value="MTD12468.1"/>
    <property type="molecule type" value="Genomic_DNA"/>
</dbReference>
<dbReference type="SUPFAM" id="SSF54637">
    <property type="entry name" value="Thioesterase/thiol ester dehydrase-isomerase"/>
    <property type="match status" value="1"/>
</dbReference>
<keyword evidence="3" id="KW-1185">Reference proteome</keyword>
<evidence type="ECO:0000313" key="3">
    <source>
        <dbReference type="Proteomes" id="UP000460221"/>
    </source>
</evidence>
<dbReference type="Gene3D" id="3.10.129.10">
    <property type="entry name" value="Hotdog Thioesterase"/>
    <property type="match status" value="1"/>
</dbReference>
<dbReference type="AlphaFoldDB" id="A0A7K1FEE2"/>
<dbReference type="InterPro" id="IPR029069">
    <property type="entry name" value="HotDog_dom_sf"/>
</dbReference>
<comment type="caution">
    <text evidence="2">The sequence shown here is derived from an EMBL/GenBank/DDBJ whole genome shotgun (WGS) entry which is preliminary data.</text>
</comment>
<accession>A0A7K1FEE2</accession>
<proteinExistence type="predicted"/>
<feature type="domain" description="FAS1-like dehydratase" evidence="1">
    <location>
        <begin position="14"/>
        <end position="143"/>
    </location>
</feature>
<sequence>MTAPGADGPDGPVEIDRVEFEVERGKIGEFVRATAVQDPIHRDSAAARSAGLADIAATATHVVVAGHHRDQLAFVRALGLDLPRVVVGAVRWDYERPLVAGDSLRGMRHVVADERRATRTGGSLRRITLRTDYLDAADTRVVRVTETIIERSAS</sequence>